<feature type="transmembrane region" description="Helical" evidence="11">
    <location>
        <begin position="443"/>
        <end position="463"/>
    </location>
</feature>
<evidence type="ECO:0000259" key="12">
    <source>
        <dbReference type="Pfam" id="PF01490"/>
    </source>
</evidence>
<feature type="domain" description="Amino acid transporter transmembrane" evidence="12">
    <location>
        <begin position="58"/>
        <end position="494"/>
    </location>
</feature>
<evidence type="ECO:0000256" key="10">
    <source>
        <dbReference type="ARBA" id="ARBA00045588"/>
    </source>
</evidence>
<dbReference type="GO" id="GO:0006865">
    <property type="term" value="P:amino acid transport"/>
    <property type="evidence" value="ECO:0007669"/>
    <property type="project" value="UniProtKB-KW"/>
</dbReference>
<feature type="transmembrane region" description="Helical" evidence="11">
    <location>
        <begin position="417"/>
        <end position="437"/>
    </location>
</feature>
<evidence type="ECO:0000313" key="13">
    <source>
        <dbReference type="EMBL" id="KAG6626250.1"/>
    </source>
</evidence>
<dbReference type="PANTHER" id="PTHR48017">
    <property type="entry name" value="OS05G0424000 PROTEIN-RELATED"/>
    <property type="match status" value="1"/>
</dbReference>
<organism evidence="13 14">
    <name type="scientific">Carya illinoinensis</name>
    <name type="common">Pecan</name>
    <dbReference type="NCBI Taxonomy" id="32201"/>
    <lineage>
        <taxon>Eukaryota</taxon>
        <taxon>Viridiplantae</taxon>
        <taxon>Streptophyta</taxon>
        <taxon>Embryophyta</taxon>
        <taxon>Tracheophyta</taxon>
        <taxon>Spermatophyta</taxon>
        <taxon>Magnoliopsida</taxon>
        <taxon>eudicotyledons</taxon>
        <taxon>Gunneridae</taxon>
        <taxon>Pentapetalae</taxon>
        <taxon>rosids</taxon>
        <taxon>fabids</taxon>
        <taxon>Fagales</taxon>
        <taxon>Juglandaceae</taxon>
        <taxon>Carya</taxon>
    </lineage>
</organism>
<comment type="similarity">
    <text evidence="2">Belongs to the amino acid/polyamine transporter 2 family. Amino acid/auxin permease (AAAP) (TC 2.A.18.1) subfamily.</text>
</comment>
<feature type="transmembrane region" description="Helical" evidence="11">
    <location>
        <begin position="149"/>
        <end position="170"/>
    </location>
</feature>
<evidence type="ECO:0000256" key="9">
    <source>
        <dbReference type="ARBA" id="ARBA00023294"/>
    </source>
</evidence>
<keyword evidence="6" id="KW-0029">Amino-acid transport</keyword>
<evidence type="ECO:0000256" key="11">
    <source>
        <dbReference type="SAM" id="Phobius"/>
    </source>
</evidence>
<feature type="transmembrane region" description="Helical" evidence="11">
    <location>
        <begin position="220"/>
        <end position="241"/>
    </location>
</feature>
<evidence type="ECO:0000256" key="3">
    <source>
        <dbReference type="ARBA" id="ARBA00022448"/>
    </source>
</evidence>
<feature type="transmembrane region" description="Helical" evidence="11">
    <location>
        <begin position="190"/>
        <end position="208"/>
    </location>
</feature>
<comment type="caution">
    <text evidence="13">The sequence shown here is derived from an EMBL/GenBank/DDBJ whole genome shotgun (WGS) entry which is preliminary data.</text>
</comment>
<feature type="transmembrane region" description="Helical" evidence="11">
    <location>
        <begin position="313"/>
        <end position="333"/>
    </location>
</feature>
<accession>A0A8T1NB06</accession>
<evidence type="ECO:0000256" key="8">
    <source>
        <dbReference type="ARBA" id="ARBA00023136"/>
    </source>
</evidence>
<dbReference type="Proteomes" id="UP000811609">
    <property type="component" value="Chromosome 15"/>
</dbReference>
<keyword evidence="14" id="KW-1185">Reference proteome</keyword>
<dbReference type="InterPro" id="IPR013057">
    <property type="entry name" value="AA_transpt_TM"/>
</dbReference>
<gene>
    <name evidence="13" type="ORF">CIPAW_15G035600</name>
</gene>
<keyword evidence="3" id="KW-0813">Transport</keyword>
<feature type="transmembrane region" description="Helical" evidence="11">
    <location>
        <begin position="353"/>
        <end position="378"/>
    </location>
</feature>
<dbReference type="EMBL" id="CM031823">
    <property type="protein sequence ID" value="KAG6626250.1"/>
    <property type="molecule type" value="Genomic_DNA"/>
</dbReference>
<name>A0A8T1NB06_CARIL</name>
<dbReference type="GO" id="GO:0015293">
    <property type="term" value="F:symporter activity"/>
    <property type="evidence" value="ECO:0007669"/>
    <property type="project" value="UniProtKB-KW"/>
</dbReference>
<keyword evidence="9" id="KW-0927">Auxin signaling pathway</keyword>
<comment type="subcellular location">
    <subcellularLocation>
        <location evidence="1">Endomembrane system</location>
        <topology evidence="1">Multi-pass membrane protein</topology>
    </subcellularLocation>
</comment>
<evidence type="ECO:0000313" key="14">
    <source>
        <dbReference type="Proteomes" id="UP000811609"/>
    </source>
</evidence>
<evidence type="ECO:0000256" key="7">
    <source>
        <dbReference type="ARBA" id="ARBA00022989"/>
    </source>
</evidence>
<proteinExistence type="inferred from homology"/>
<evidence type="ECO:0000256" key="5">
    <source>
        <dbReference type="ARBA" id="ARBA00022847"/>
    </source>
</evidence>
<dbReference type="Pfam" id="PF01490">
    <property type="entry name" value="Aa_trans"/>
    <property type="match status" value="1"/>
</dbReference>
<dbReference type="AlphaFoldDB" id="A0A8T1NB06"/>
<feature type="transmembrane region" description="Helical" evidence="11">
    <location>
        <begin position="475"/>
        <end position="499"/>
    </location>
</feature>
<evidence type="ECO:0000256" key="4">
    <source>
        <dbReference type="ARBA" id="ARBA00022692"/>
    </source>
</evidence>
<sequence length="512" mass="57018">MRTQALSHDQNSCDGAESIKMHQIQNTATNNQLPYQDPRHCSDSEFVDDDGRSPKRAGNVRSACVSLTTAIVASPKYMFLPGNVARLGWVAGPAGVIFFSLLTYCTSALPCACYPSPEVPAKRNHTYMDAIRSNLDGAKYFKICLVIQYLNLLAAASEYTVFAALMMMHVARDIKYGLSINCRNAADACYVNPMPYFMAFAVAQIILFQIPKFPQLRMSLSILCLMMFLLYSGIGLGLAIAKVAGVHGVYYADHLALTDSNNTMTRAQKIMKIVQAVGEIALAYDLSAVLIEIMDTVKSPPSEAETMKKATRVSLILTTFVSMLHGCLLYAAFGNNVSPVFLLHGFYKSYWLLNMIATAAIVLQFAGGYQIYLLPILAMVEETLAKRFPDNELITKDIKIPTGCRHFGPYKLNLFRLVWRTLFVITTTALSMFLPIYLDLLKLFQILAFWPMAVYFPVEMYIVQKEIPKWSKRWICLQILSVGSLIGTIATAAASSVSIGSNYYNPFKPKYF</sequence>
<comment type="function">
    <text evidence="10">Carrier protein involved in proton-driven auxin influx. Mediates the formation of auxin gradient from developing leaves (site of auxin biosynthesis) to tips by contributing to the loading of auxin in vascular tissues and facilitating acropetal (base to tip) auxin transport within inner tissues of the root apex, and basipetal (tip to base) auxin transport within outer tissues of the root apex. May be involved in lateral roots and nodules formation.</text>
</comment>
<evidence type="ECO:0000256" key="1">
    <source>
        <dbReference type="ARBA" id="ARBA00004127"/>
    </source>
</evidence>
<dbReference type="GO" id="GO:0009734">
    <property type="term" value="P:auxin-activated signaling pathway"/>
    <property type="evidence" value="ECO:0007669"/>
    <property type="project" value="UniProtKB-KW"/>
</dbReference>
<keyword evidence="7 11" id="KW-1133">Transmembrane helix</keyword>
<evidence type="ECO:0000256" key="6">
    <source>
        <dbReference type="ARBA" id="ARBA00022970"/>
    </source>
</evidence>
<protein>
    <recommendedName>
        <fullName evidence="12">Amino acid transporter transmembrane domain-containing protein</fullName>
    </recommendedName>
</protein>
<evidence type="ECO:0000256" key="2">
    <source>
        <dbReference type="ARBA" id="ARBA00005590"/>
    </source>
</evidence>
<keyword evidence="8 11" id="KW-0472">Membrane</keyword>
<dbReference type="GO" id="GO:0012505">
    <property type="term" value="C:endomembrane system"/>
    <property type="evidence" value="ECO:0007669"/>
    <property type="project" value="UniProtKB-SubCell"/>
</dbReference>
<keyword evidence="4 11" id="KW-0812">Transmembrane</keyword>
<reference evidence="13" key="1">
    <citation type="submission" date="2020-12" db="EMBL/GenBank/DDBJ databases">
        <title>WGS assembly of Carya illinoinensis cv. Pawnee.</title>
        <authorList>
            <person name="Platts A."/>
            <person name="Shu S."/>
            <person name="Wright S."/>
            <person name="Barry K."/>
            <person name="Edger P."/>
            <person name="Pires J.C."/>
            <person name="Schmutz J."/>
        </authorList>
    </citation>
    <scope>NUCLEOTIDE SEQUENCE</scope>
    <source>
        <tissue evidence="13">Leaf</tissue>
    </source>
</reference>
<keyword evidence="5" id="KW-0769">Symport</keyword>